<evidence type="ECO:0000313" key="2">
    <source>
        <dbReference type="Proteomes" id="UP000694925"/>
    </source>
</evidence>
<evidence type="ECO:0000259" key="1">
    <source>
        <dbReference type="SMART" id="SM00526"/>
    </source>
</evidence>
<dbReference type="Gene3D" id="1.10.10.10">
    <property type="entry name" value="Winged helix-like DNA-binding domain superfamily/Winged helix DNA-binding domain"/>
    <property type="match status" value="1"/>
</dbReference>
<keyword evidence="2" id="KW-1185">Reference proteome</keyword>
<dbReference type="InterPro" id="IPR036390">
    <property type="entry name" value="WH_DNA-bd_sf"/>
</dbReference>
<proteinExistence type="predicted"/>
<dbReference type="GO" id="GO:0006334">
    <property type="term" value="P:nucleosome assembly"/>
    <property type="evidence" value="ECO:0007669"/>
    <property type="project" value="InterPro"/>
</dbReference>
<dbReference type="SMART" id="SM00526">
    <property type="entry name" value="H15"/>
    <property type="match status" value="1"/>
</dbReference>
<accession>A0AAJ7WDH1</accession>
<organism evidence="2 3">
    <name type="scientific">Ceratina calcarata</name>
    <dbReference type="NCBI Taxonomy" id="156304"/>
    <lineage>
        <taxon>Eukaryota</taxon>
        <taxon>Metazoa</taxon>
        <taxon>Ecdysozoa</taxon>
        <taxon>Arthropoda</taxon>
        <taxon>Hexapoda</taxon>
        <taxon>Insecta</taxon>
        <taxon>Pterygota</taxon>
        <taxon>Neoptera</taxon>
        <taxon>Endopterygota</taxon>
        <taxon>Hymenoptera</taxon>
        <taxon>Apocrita</taxon>
        <taxon>Aculeata</taxon>
        <taxon>Apoidea</taxon>
        <taxon>Anthophila</taxon>
        <taxon>Apidae</taxon>
        <taxon>Ceratina</taxon>
        <taxon>Zadontomerus</taxon>
    </lineage>
</organism>
<dbReference type="InterPro" id="IPR036388">
    <property type="entry name" value="WH-like_DNA-bd_sf"/>
</dbReference>
<dbReference type="AlphaFoldDB" id="A0AAJ7WDH1"/>
<dbReference type="Pfam" id="PF00538">
    <property type="entry name" value="Linker_histone"/>
    <property type="match status" value="1"/>
</dbReference>
<dbReference type="RefSeq" id="XP_026672396.1">
    <property type="nucleotide sequence ID" value="XM_026816595.1"/>
</dbReference>
<dbReference type="SUPFAM" id="SSF46785">
    <property type="entry name" value="Winged helix' DNA-binding domain"/>
    <property type="match status" value="1"/>
</dbReference>
<dbReference type="Proteomes" id="UP000694925">
    <property type="component" value="Unplaced"/>
</dbReference>
<protein>
    <submittedName>
        <fullName evidence="3">Uncharacterized protein LOC113464778</fullName>
    </submittedName>
</protein>
<sequence>MSRKTGKVRRKPTKKKLRKIWPTKIAALIVSAIQDLGETKGPTPSKIIDYISYTSDMADMKVKRRVKAALKKGVEFGILKKYRGHYFLPVGDEIDRANRVALRFSKLPLPRKIAVLGSKRRSAIKSRNRTKRLKKYRSPLLSSTVSIANAICQA</sequence>
<dbReference type="GO" id="GO:0000786">
    <property type="term" value="C:nucleosome"/>
    <property type="evidence" value="ECO:0007669"/>
    <property type="project" value="InterPro"/>
</dbReference>
<dbReference type="GeneID" id="113464778"/>
<dbReference type="InterPro" id="IPR005818">
    <property type="entry name" value="Histone_H1/H5_H15"/>
</dbReference>
<name>A0AAJ7WDH1_9HYME</name>
<reference evidence="3" key="1">
    <citation type="submission" date="2025-08" db="UniProtKB">
        <authorList>
            <consortium name="RefSeq"/>
        </authorList>
    </citation>
    <scope>IDENTIFICATION</scope>
    <source>
        <tissue evidence="3">Whole body</tissue>
    </source>
</reference>
<dbReference type="GO" id="GO:0003677">
    <property type="term" value="F:DNA binding"/>
    <property type="evidence" value="ECO:0007669"/>
    <property type="project" value="InterPro"/>
</dbReference>
<gene>
    <name evidence="3" type="primary">LOC113464778</name>
</gene>
<dbReference type="KEGG" id="ccal:113464778"/>
<feature type="domain" description="H15" evidence="1">
    <location>
        <begin position="11"/>
        <end position="85"/>
    </location>
</feature>
<evidence type="ECO:0000313" key="3">
    <source>
        <dbReference type="RefSeq" id="XP_026672396.1"/>
    </source>
</evidence>